<proteinExistence type="predicted"/>
<dbReference type="EMBL" id="QTSX02005698">
    <property type="protein sequence ID" value="KAJ9059065.1"/>
    <property type="molecule type" value="Genomic_DNA"/>
</dbReference>
<gene>
    <name evidence="1" type="ORF">DSO57_1006542</name>
</gene>
<sequence>MAAILSPLPKLNNIPFLTCLVGNNLEHLWDSIRRENPKLVWITDKEAESLRWHLMRSDGSFKFGTSVVLWYGLSREEAASIITQFDDSHLGPTKSVQSNVAQRTGVRSYSTAASPQLRVGLIGARGHTGQELVQLINSHPNMRLTHISSRELSGKILESYTKEQIRYELIPADVIGQIDDVDAWILALPNGVAKTYVDALDKKPGPVILDLSADYRFDDSGRWWYGLPELYPFSGKASAGNPAVTRISNPGCYATGCQVGLKPLIDATVGKGLQLPGRPTIFGVSGFSGAGTTSSPKNDPEVLRDNMIPYSLTGHIHEREAGRHLKTPVYFSPHVASFFRGITLTISVPLPAGVDFTSQSLLDLYSSTYSQHGLIDVQEEVPLVKDNQNHHGVRVGGFTMAKDGSRAVLVATLDNLLKGAATQAIQNLNLAFGLPGHTGIPPFK</sequence>
<evidence type="ECO:0000313" key="1">
    <source>
        <dbReference type="EMBL" id="KAJ9059065.1"/>
    </source>
</evidence>
<dbReference type="Proteomes" id="UP001165960">
    <property type="component" value="Unassembled WGS sequence"/>
</dbReference>
<protein>
    <submittedName>
        <fullName evidence="1">Uncharacterized protein</fullName>
    </submittedName>
</protein>
<name>A0ACC2S9T8_9FUNG</name>
<comment type="caution">
    <text evidence="1">The sequence shown here is derived from an EMBL/GenBank/DDBJ whole genome shotgun (WGS) entry which is preliminary data.</text>
</comment>
<reference evidence="1" key="1">
    <citation type="submission" date="2022-04" db="EMBL/GenBank/DDBJ databases">
        <title>Genome of the entomopathogenic fungus Entomophthora muscae.</title>
        <authorList>
            <person name="Elya C."/>
            <person name="Lovett B.R."/>
            <person name="Lee E."/>
            <person name="Macias A.M."/>
            <person name="Hajek A.E."/>
            <person name="De Bivort B.L."/>
            <person name="Kasson M.T."/>
            <person name="De Fine Licht H.H."/>
            <person name="Stajich J.E."/>
        </authorList>
    </citation>
    <scope>NUCLEOTIDE SEQUENCE</scope>
    <source>
        <strain evidence="1">Berkeley</strain>
    </source>
</reference>
<keyword evidence="2" id="KW-1185">Reference proteome</keyword>
<evidence type="ECO:0000313" key="2">
    <source>
        <dbReference type="Proteomes" id="UP001165960"/>
    </source>
</evidence>
<accession>A0ACC2S9T8</accession>
<organism evidence="1 2">
    <name type="scientific">Entomophthora muscae</name>
    <dbReference type="NCBI Taxonomy" id="34485"/>
    <lineage>
        <taxon>Eukaryota</taxon>
        <taxon>Fungi</taxon>
        <taxon>Fungi incertae sedis</taxon>
        <taxon>Zoopagomycota</taxon>
        <taxon>Entomophthoromycotina</taxon>
        <taxon>Entomophthoromycetes</taxon>
        <taxon>Entomophthorales</taxon>
        <taxon>Entomophthoraceae</taxon>
        <taxon>Entomophthora</taxon>
    </lineage>
</organism>